<reference evidence="2 3" key="1">
    <citation type="journal article" date="2012" name="Science">
        <title>The Paleozoic origin of enzymatic lignin decomposition reconstructed from 31 fungal genomes.</title>
        <authorList>
            <person name="Floudas D."/>
            <person name="Binder M."/>
            <person name="Riley R."/>
            <person name="Barry K."/>
            <person name="Blanchette R.A."/>
            <person name="Henrissat B."/>
            <person name="Martinez A.T."/>
            <person name="Otillar R."/>
            <person name="Spatafora J.W."/>
            <person name="Yadav J.S."/>
            <person name="Aerts A."/>
            <person name="Benoit I."/>
            <person name="Boyd A."/>
            <person name="Carlson A."/>
            <person name="Copeland A."/>
            <person name="Coutinho P.M."/>
            <person name="de Vries R.P."/>
            <person name="Ferreira P."/>
            <person name="Findley K."/>
            <person name="Foster B."/>
            <person name="Gaskell J."/>
            <person name="Glotzer D."/>
            <person name="Gorecki P."/>
            <person name="Heitman J."/>
            <person name="Hesse C."/>
            <person name="Hori C."/>
            <person name="Igarashi K."/>
            <person name="Jurgens J.A."/>
            <person name="Kallen N."/>
            <person name="Kersten P."/>
            <person name="Kohler A."/>
            <person name="Kuees U."/>
            <person name="Kumar T.K.A."/>
            <person name="Kuo A."/>
            <person name="LaButti K."/>
            <person name="Larrondo L.F."/>
            <person name="Lindquist E."/>
            <person name="Ling A."/>
            <person name="Lombard V."/>
            <person name="Lucas S."/>
            <person name="Lundell T."/>
            <person name="Martin R."/>
            <person name="McLaughlin D.J."/>
            <person name="Morgenstern I."/>
            <person name="Morin E."/>
            <person name="Murat C."/>
            <person name="Nagy L.G."/>
            <person name="Nolan M."/>
            <person name="Ohm R.A."/>
            <person name="Patyshakuliyeva A."/>
            <person name="Rokas A."/>
            <person name="Ruiz-Duenas F.J."/>
            <person name="Sabat G."/>
            <person name="Salamov A."/>
            <person name="Samejima M."/>
            <person name="Schmutz J."/>
            <person name="Slot J.C."/>
            <person name="St John F."/>
            <person name="Stenlid J."/>
            <person name="Sun H."/>
            <person name="Sun S."/>
            <person name="Syed K."/>
            <person name="Tsang A."/>
            <person name="Wiebenga A."/>
            <person name="Young D."/>
            <person name="Pisabarro A."/>
            <person name="Eastwood D.C."/>
            <person name="Martin F."/>
            <person name="Cullen D."/>
            <person name="Grigoriev I.V."/>
            <person name="Hibbett D.S."/>
        </authorList>
    </citation>
    <scope>NUCLEOTIDE SEQUENCE [LARGE SCALE GENOMIC DNA]</scope>
    <source>
        <strain evidence="2 3">MD-104</strain>
    </source>
</reference>
<feature type="transmembrane region" description="Helical" evidence="1">
    <location>
        <begin position="100"/>
        <end position="117"/>
    </location>
</feature>
<name>A0A2H3JJY6_WOLCO</name>
<accession>A0A2H3JJY6</accession>
<keyword evidence="1" id="KW-0472">Membrane</keyword>
<evidence type="ECO:0000313" key="3">
    <source>
        <dbReference type="Proteomes" id="UP000218811"/>
    </source>
</evidence>
<feature type="transmembrane region" description="Helical" evidence="1">
    <location>
        <begin position="263"/>
        <end position="284"/>
    </location>
</feature>
<keyword evidence="1" id="KW-1133">Transmembrane helix</keyword>
<proteinExistence type="predicted"/>
<evidence type="ECO:0000256" key="1">
    <source>
        <dbReference type="SAM" id="Phobius"/>
    </source>
</evidence>
<evidence type="ECO:0000313" key="2">
    <source>
        <dbReference type="EMBL" id="PCH41865.1"/>
    </source>
</evidence>
<keyword evidence="1" id="KW-0812">Transmembrane</keyword>
<organism evidence="2 3">
    <name type="scientific">Wolfiporia cocos (strain MD-104)</name>
    <name type="common">Brown rot fungus</name>
    <dbReference type="NCBI Taxonomy" id="742152"/>
    <lineage>
        <taxon>Eukaryota</taxon>
        <taxon>Fungi</taxon>
        <taxon>Dikarya</taxon>
        <taxon>Basidiomycota</taxon>
        <taxon>Agaricomycotina</taxon>
        <taxon>Agaricomycetes</taxon>
        <taxon>Polyporales</taxon>
        <taxon>Phaeolaceae</taxon>
        <taxon>Wolfiporia</taxon>
    </lineage>
</organism>
<evidence type="ECO:0008006" key="4">
    <source>
        <dbReference type="Google" id="ProtNLM"/>
    </source>
</evidence>
<gene>
    <name evidence="2" type="ORF">WOLCODRAFT_143772</name>
</gene>
<dbReference type="OrthoDB" id="2637020at2759"/>
<keyword evidence="3" id="KW-1185">Reference proteome</keyword>
<dbReference type="AlphaFoldDB" id="A0A2H3JJY6"/>
<protein>
    <recommendedName>
        <fullName evidence="4">UbiA prenyltransferase</fullName>
    </recommendedName>
</protein>
<sequence>MSPSMQSKDSAAEQLPVGKLTDELLGHPLALALGSLALSAFISHALFGRVDWRPILICTTSDILTIGLDHYHDHAALHALAAKSPAAPYNAAVLRVFTRARTLLVTAAALLVAALAAAPARTWALTALFVTPALLWDTPLFRFRRAPREKTDAARTAGGDGAFVIKRIPGMKALIIGVIRGCGTFMVVRSVLGAHGYALRAPWSPAQFVIWSTVNRACHAVMADIRDYPSDLAHGVPTLPVLLRSVLRTKILLTALHLGTMLAFARNAYIVLGAAYAVALVWALDERSARAWFRASFHSQTAVALVWAARCAVEEYRRGAW</sequence>
<dbReference type="Proteomes" id="UP000218811">
    <property type="component" value="Unassembled WGS sequence"/>
</dbReference>
<feature type="transmembrane region" description="Helical" evidence="1">
    <location>
        <begin position="29"/>
        <end position="47"/>
    </location>
</feature>
<dbReference type="EMBL" id="KB468124">
    <property type="protein sequence ID" value="PCH41865.1"/>
    <property type="molecule type" value="Genomic_DNA"/>
</dbReference>
<dbReference type="OMA" id="RACHAVM"/>